<accession>A0A1R3GZ34</accession>
<protein>
    <submittedName>
        <fullName evidence="1">Uncharacterized protein</fullName>
    </submittedName>
</protein>
<evidence type="ECO:0000313" key="2">
    <source>
        <dbReference type="Proteomes" id="UP000188268"/>
    </source>
</evidence>
<gene>
    <name evidence="1" type="ORF">CCACVL1_22414</name>
</gene>
<proteinExistence type="predicted"/>
<sequence length="59" mass="6924">MHRLDRKRGKIRVGHMKKEVQSSFFLLQARIRKILLSSSVKEGKGDYGLCYLCTFYLFA</sequence>
<dbReference type="EMBL" id="AWWV01012967">
    <property type="protein sequence ID" value="OMO63352.1"/>
    <property type="molecule type" value="Genomic_DNA"/>
</dbReference>
<dbReference type="Proteomes" id="UP000188268">
    <property type="component" value="Unassembled WGS sequence"/>
</dbReference>
<keyword evidence="2" id="KW-1185">Reference proteome</keyword>
<comment type="caution">
    <text evidence="1">The sequence shown here is derived from an EMBL/GenBank/DDBJ whole genome shotgun (WGS) entry which is preliminary data.</text>
</comment>
<dbReference type="AlphaFoldDB" id="A0A1R3GZ34"/>
<name>A0A1R3GZ34_COCAP</name>
<evidence type="ECO:0000313" key="1">
    <source>
        <dbReference type="EMBL" id="OMO63352.1"/>
    </source>
</evidence>
<reference evidence="1 2" key="1">
    <citation type="submission" date="2013-09" db="EMBL/GenBank/DDBJ databases">
        <title>Corchorus capsularis genome sequencing.</title>
        <authorList>
            <person name="Alam M."/>
            <person name="Haque M.S."/>
            <person name="Islam M.S."/>
            <person name="Emdad E.M."/>
            <person name="Islam M.M."/>
            <person name="Ahmed B."/>
            <person name="Halim A."/>
            <person name="Hossen Q.M.M."/>
            <person name="Hossain M.Z."/>
            <person name="Ahmed R."/>
            <person name="Khan M.M."/>
            <person name="Islam R."/>
            <person name="Rashid M.M."/>
            <person name="Khan S.A."/>
            <person name="Rahman M.S."/>
            <person name="Alam M."/>
        </authorList>
    </citation>
    <scope>NUCLEOTIDE SEQUENCE [LARGE SCALE GENOMIC DNA]</scope>
    <source>
        <strain evidence="2">cv. CVL-1</strain>
        <tissue evidence="1">Whole seedling</tissue>
    </source>
</reference>
<organism evidence="1 2">
    <name type="scientific">Corchorus capsularis</name>
    <name type="common">Jute</name>
    <dbReference type="NCBI Taxonomy" id="210143"/>
    <lineage>
        <taxon>Eukaryota</taxon>
        <taxon>Viridiplantae</taxon>
        <taxon>Streptophyta</taxon>
        <taxon>Embryophyta</taxon>
        <taxon>Tracheophyta</taxon>
        <taxon>Spermatophyta</taxon>
        <taxon>Magnoliopsida</taxon>
        <taxon>eudicotyledons</taxon>
        <taxon>Gunneridae</taxon>
        <taxon>Pentapetalae</taxon>
        <taxon>rosids</taxon>
        <taxon>malvids</taxon>
        <taxon>Malvales</taxon>
        <taxon>Malvaceae</taxon>
        <taxon>Grewioideae</taxon>
        <taxon>Apeibeae</taxon>
        <taxon>Corchorus</taxon>
    </lineage>
</organism>
<dbReference type="Gramene" id="OMO63352">
    <property type="protein sequence ID" value="OMO63352"/>
    <property type="gene ID" value="CCACVL1_22414"/>
</dbReference>